<dbReference type="Proteomes" id="UP001219349">
    <property type="component" value="Chromosome"/>
</dbReference>
<evidence type="ECO:0000313" key="2">
    <source>
        <dbReference type="EMBL" id="WCR08277.1"/>
    </source>
</evidence>
<dbReference type="RefSeq" id="WP_271883026.1">
    <property type="nucleotide sequence ID" value="NZ_CP067136.1"/>
</dbReference>
<organism evidence="2 3">
    <name type="scientific">Paracoccus fistulariae</name>
    <dbReference type="NCBI Taxonomy" id="658446"/>
    <lineage>
        <taxon>Bacteria</taxon>
        <taxon>Pseudomonadati</taxon>
        <taxon>Pseudomonadota</taxon>
        <taxon>Alphaproteobacteria</taxon>
        <taxon>Rhodobacterales</taxon>
        <taxon>Paracoccaceae</taxon>
        <taxon>Paracoccus</taxon>
    </lineage>
</organism>
<feature type="chain" id="PRO_5047234391" evidence="1">
    <location>
        <begin position="19"/>
        <end position="128"/>
    </location>
</feature>
<evidence type="ECO:0000256" key="1">
    <source>
        <dbReference type="SAM" id="SignalP"/>
    </source>
</evidence>
<accession>A0ABY7SP77</accession>
<gene>
    <name evidence="2" type="ORF">JHX87_05530</name>
</gene>
<dbReference type="EMBL" id="CP067136">
    <property type="protein sequence ID" value="WCR08277.1"/>
    <property type="molecule type" value="Genomic_DNA"/>
</dbReference>
<reference evidence="2 3" key="1">
    <citation type="submission" date="2021-01" db="EMBL/GenBank/DDBJ databases">
        <title>Biogeographic distribution of Paracoccus.</title>
        <authorList>
            <person name="Hollensteiner J."/>
            <person name="Leineberger J."/>
            <person name="Brinkhoff T."/>
            <person name="Daniel R."/>
        </authorList>
    </citation>
    <scope>NUCLEOTIDE SEQUENCE [LARGE SCALE GENOMIC DNA]</scope>
    <source>
        <strain evidence="2 3">KCTC 22803</strain>
    </source>
</reference>
<proteinExistence type="predicted"/>
<feature type="signal peptide" evidence="1">
    <location>
        <begin position="1"/>
        <end position="18"/>
    </location>
</feature>
<keyword evidence="3" id="KW-1185">Reference proteome</keyword>
<keyword evidence="1" id="KW-0732">Signal</keyword>
<sequence length="128" mass="14031">MRLVLLVLMMILPLPAAAFTAQNGMTVVRQSQTEIEVIYRARRVDTDYWCAAGDFAQRALGYSNKTPMWRASPKPRRAGQGIIFTIDPAKKAPGAGLSQFGSGPHDGSVTIGMAVGSYCRITMPFWHD</sequence>
<protein>
    <submittedName>
        <fullName evidence="2">Uncharacterized protein</fullName>
    </submittedName>
</protein>
<name>A0ABY7SP77_9RHOB</name>
<evidence type="ECO:0000313" key="3">
    <source>
        <dbReference type="Proteomes" id="UP001219349"/>
    </source>
</evidence>